<reference evidence="1 2" key="1">
    <citation type="journal article" date="2017" name="Elife">
        <title>Extensive horizontal gene transfer in cheese-associated bacteria.</title>
        <authorList>
            <person name="Bonham K.S."/>
            <person name="Wolfe B.E."/>
            <person name="Dutton R.J."/>
        </authorList>
    </citation>
    <scope>NUCLEOTIDE SEQUENCE [LARGE SCALE GENOMIC DNA]</scope>
    <source>
        <strain evidence="1 2">JB182</strain>
    </source>
</reference>
<accession>A0A2N7S6D3</accession>
<organism evidence="1 2">
    <name type="scientific">Glutamicibacter arilaitensis</name>
    <dbReference type="NCBI Taxonomy" id="256701"/>
    <lineage>
        <taxon>Bacteria</taxon>
        <taxon>Bacillati</taxon>
        <taxon>Actinomycetota</taxon>
        <taxon>Actinomycetes</taxon>
        <taxon>Micrococcales</taxon>
        <taxon>Micrococcaceae</taxon>
        <taxon>Glutamicibacter</taxon>
    </lineage>
</organism>
<name>A0A2N7S6D3_9MICC</name>
<comment type="caution">
    <text evidence="1">The sequence shown here is derived from an EMBL/GenBank/DDBJ whole genome shotgun (WGS) entry which is preliminary data.</text>
</comment>
<protein>
    <submittedName>
        <fullName evidence="1">Sugar ABC transporter substrate-binding protein</fullName>
    </submittedName>
</protein>
<dbReference type="AlphaFoldDB" id="A0A2N7S6D3"/>
<dbReference type="Pfam" id="PF13416">
    <property type="entry name" value="SBP_bac_8"/>
    <property type="match status" value="1"/>
</dbReference>
<evidence type="ECO:0000313" key="2">
    <source>
        <dbReference type="Proteomes" id="UP000235739"/>
    </source>
</evidence>
<sequence length="478" mass="50755">MICVTTEGITRAKLELPAGYNSKVEGIMKKTKRGLKLVPALSVASVGLLLAGCSGGADPNDPNAQGGETQVAESDGVVDVYGPVTGTEAELLEKSWADWSEENGIKIRYTGDKNFESQLGIKVQGGDTPDLAVFPQPGLLEATVASGKVQKLPEGAQAEVGKNWSEDWQNYGKVDGVQYGAPLMASVKGYIWYSPKQFEEWGVSVPKTWDEMTALGTEITKKTDEPAWCAGFASGEASGWPGTDWIEDAVLRQSGTEAYDKWVSGELEFTSPEITSAFDSVGEILLDPKQVNAGYGDVKSINATAFGDIGTAVAKGTCPLTHQASFLEGFILDAKNADGETPTVAPDGDVWAFIAPQFNEGDPTSVVGGGEFVAAFSNDEDTAKVQEYLASADWANSRVKLGGVISANSGLDPENASSDLLRSAVELLQDPSTTFRFDGSDLMPKSVGADSFWKGIVDWIDGKPTKEVLENIQAGYDS</sequence>
<dbReference type="EMBL" id="PNQX01000001">
    <property type="protein sequence ID" value="PMQ21695.1"/>
    <property type="molecule type" value="Genomic_DNA"/>
</dbReference>
<dbReference type="InterPro" id="IPR006059">
    <property type="entry name" value="SBP"/>
</dbReference>
<dbReference type="Proteomes" id="UP000235739">
    <property type="component" value="Unassembled WGS sequence"/>
</dbReference>
<evidence type="ECO:0000313" key="1">
    <source>
        <dbReference type="EMBL" id="PMQ21695.1"/>
    </source>
</evidence>
<dbReference type="Gene3D" id="3.40.190.10">
    <property type="entry name" value="Periplasmic binding protein-like II"/>
    <property type="match status" value="2"/>
</dbReference>
<proteinExistence type="predicted"/>
<dbReference type="SUPFAM" id="SSF53850">
    <property type="entry name" value="Periplasmic binding protein-like II"/>
    <property type="match status" value="1"/>
</dbReference>
<gene>
    <name evidence="1" type="ORF">CIK84_09260</name>
</gene>